<organism evidence="3 4">
    <name type="scientific">Cylicocyclus nassatus</name>
    <name type="common">Nematode worm</name>
    <dbReference type="NCBI Taxonomy" id="53992"/>
    <lineage>
        <taxon>Eukaryota</taxon>
        <taxon>Metazoa</taxon>
        <taxon>Ecdysozoa</taxon>
        <taxon>Nematoda</taxon>
        <taxon>Chromadorea</taxon>
        <taxon>Rhabditida</taxon>
        <taxon>Rhabditina</taxon>
        <taxon>Rhabditomorpha</taxon>
        <taxon>Strongyloidea</taxon>
        <taxon>Strongylidae</taxon>
        <taxon>Cylicocyclus</taxon>
    </lineage>
</organism>
<dbReference type="EMBL" id="CATQJL010000112">
    <property type="protein sequence ID" value="CAJ0595093.1"/>
    <property type="molecule type" value="Genomic_DNA"/>
</dbReference>
<feature type="disulfide bond" evidence="1">
    <location>
        <begin position="114"/>
        <end position="123"/>
    </location>
</feature>
<comment type="caution">
    <text evidence="3">The sequence shown here is derived from an EMBL/GenBank/DDBJ whole genome shotgun (WGS) entry which is preliminary data.</text>
</comment>
<dbReference type="PROSITE" id="PS50026">
    <property type="entry name" value="EGF_3"/>
    <property type="match status" value="1"/>
</dbReference>
<keyword evidence="4" id="KW-1185">Reference proteome</keyword>
<protein>
    <recommendedName>
        <fullName evidence="2">EGF-like domain-containing protein</fullName>
    </recommendedName>
</protein>
<sequence>MTRISQSKLPVLNKERCNHIRQLSTAPRYYLDSDKDLIEKETPNYQVVQSSCRQCHPFGTEFCEKVEGGFACKCTLGWTGFTCWNSPDQCALTQLQCGPNGKCISDVDGAYCECSEFYDGKQCEHSKLSLESYFFNEVSDIKLATLTLIQFQKLQQKTS</sequence>
<keyword evidence="1" id="KW-0245">EGF-like domain</keyword>
<evidence type="ECO:0000256" key="1">
    <source>
        <dbReference type="PROSITE-ProRule" id="PRU00076"/>
    </source>
</evidence>
<dbReference type="SUPFAM" id="SSF57184">
    <property type="entry name" value="Growth factor receptor domain"/>
    <property type="match status" value="1"/>
</dbReference>
<reference evidence="3" key="1">
    <citation type="submission" date="2023-07" db="EMBL/GenBank/DDBJ databases">
        <authorList>
            <consortium name="CYATHOMIX"/>
        </authorList>
    </citation>
    <scope>NUCLEOTIDE SEQUENCE</scope>
    <source>
        <strain evidence="3">N/A</strain>
    </source>
</reference>
<dbReference type="AlphaFoldDB" id="A0AA36GN33"/>
<dbReference type="CDD" id="cd00054">
    <property type="entry name" value="EGF_CA"/>
    <property type="match status" value="1"/>
</dbReference>
<dbReference type="Proteomes" id="UP001176961">
    <property type="component" value="Unassembled WGS sequence"/>
</dbReference>
<keyword evidence="1" id="KW-1015">Disulfide bond</keyword>
<proteinExistence type="predicted"/>
<dbReference type="PROSITE" id="PS00022">
    <property type="entry name" value="EGF_1"/>
    <property type="match status" value="1"/>
</dbReference>
<gene>
    <name evidence="3" type="ORF">CYNAS_LOCUS7076</name>
</gene>
<evidence type="ECO:0000259" key="2">
    <source>
        <dbReference type="PROSITE" id="PS50026"/>
    </source>
</evidence>
<evidence type="ECO:0000313" key="3">
    <source>
        <dbReference type="EMBL" id="CAJ0595093.1"/>
    </source>
</evidence>
<name>A0AA36GN33_CYLNA</name>
<evidence type="ECO:0000313" key="4">
    <source>
        <dbReference type="Proteomes" id="UP001176961"/>
    </source>
</evidence>
<comment type="caution">
    <text evidence="1">Lacks conserved residue(s) required for the propagation of feature annotation.</text>
</comment>
<accession>A0AA36GN33</accession>
<dbReference type="InterPro" id="IPR000742">
    <property type="entry name" value="EGF"/>
</dbReference>
<dbReference type="InterPro" id="IPR009030">
    <property type="entry name" value="Growth_fac_rcpt_cys_sf"/>
</dbReference>
<feature type="domain" description="EGF-like" evidence="2">
    <location>
        <begin position="86"/>
        <end position="124"/>
    </location>
</feature>
<dbReference type="Gene3D" id="2.10.25.10">
    <property type="entry name" value="Laminin"/>
    <property type="match status" value="1"/>
</dbReference>